<dbReference type="AlphaFoldDB" id="A0A0S4LHS8"/>
<dbReference type="OrthoDB" id="9792698at2"/>
<proteinExistence type="predicted"/>
<reference evidence="3" key="1">
    <citation type="submission" date="2015-10" db="EMBL/GenBank/DDBJ databases">
        <authorList>
            <person name="Luecker S."/>
            <person name="Luecker S."/>
        </authorList>
    </citation>
    <scope>NUCLEOTIDE SEQUENCE [LARGE SCALE GENOMIC DNA]</scope>
</reference>
<evidence type="ECO:0000313" key="3">
    <source>
        <dbReference type="Proteomes" id="UP000198736"/>
    </source>
</evidence>
<evidence type="ECO:0000313" key="2">
    <source>
        <dbReference type="EMBL" id="CUS37132.1"/>
    </source>
</evidence>
<accession>A0A0S4LHS8</accession>
<dbReference type="Proteomes" id="UP000198736">
    <property type="component" value="Unassembled WGS sequence"/>
</dbReference>
<feature type="transmembrane region" description="Helical" evidence="1">
    <location>
        <begin position="31"/>
        <end position="52"/>
    </location>
</feature>
<name>A0A0S4LHS8_9BACT</name>
<dbReference type="RefSeq" id="WP_090898799.1">
    <property type="nucleotide sequence ID" value="NZ_CZPZ01000023.1"/>
</dbReference>
<keyword evidence="1" id="KW-0812">Transmembrane</keyword>
<organism evidence="2 3">
    <name type="scientific">Candidatus Nitrospira nitrificans</name>
    <dbReference type="NCBI Taxonomy" id="1742973"/>
    <lineage>
        <taxon>Bacteria</taxon>
        <taxon>Pseudomonadati</taxon>
        <taxon>Nitrospirota</taxon>
        <taxon>Nitrospiria</taxon>
        <taxon>Nitrospirales</taxon>
        <taxon>Nitrospiraceae</taxon>
        <taxon>Nitrospira</taxon>
    </lineage>
</organism>
<keyword evidence="1" id="KW-0472">Membrane</keyword>
<keyword evidence="1" id="KW-1133">Transmembrane helix</keyword>
<dbReference type="EMBL" id="CZPZ01000023">
    <property type="protein sequence ID" value="CUS37132.1"/>
    <property type="molecule type" value="Genomic_DNA"/>
</dbReference>
<sequence>MNQGDVTRSDKRRRRSIDIGLDTRGMCLTELIVSLTAGVIVLAAALNAFTVAQAHVSKQQKDLRHQQDLRLGLEIFEQEVRLAVAESIVSATANDFHFHANIGAYHTMTTSSVVPGQSVVTVQNGSGWSEGKTVIICGQQACEEHRLSRSGQRYQLTLTEPVATAFPAGASVEVKNRVIYYPKRDENGRVSLMRMVDGGANTLIGDLDDLHFTYWDEYGHVTQQPSLVKRVVLEIESQRSLHRMLREVSLRS</sequence>
<dbReference type="STRING" id="1742973.COMA2_30092"/>
<evidence type="ECO:0008006" key="4">
    <source>
        <dbReference type="Google" id="ProtNLM"/>
    </source>
</evidence>
<keyword evidence="3" id="KW-1185">Reference proteome</keyword>
<evidence type="ECO:0000256" key="1">
    <source>
        <dbReference type="SAM" id="Phobius"/>
    </source>
</evidence>
<protein>
    <recommendedName>
        <fullName evidence="4">Type IV pilus assembly protein PilW</fullName>
    </recommendedName>
</protein>
<gene>
    <name evidence="2" type="ORF">COMA2_30092</name>
</gene>